<evidence type="ECO:0000313" key="1">
    <source>
        <dbReference type="EMBL" id="EFX73661.1"/>
    </source>
</evidence>
<organism evidence="1 2">
    <name type="scientific">Daphnia pulex</name>
    <name type="common">Water flea</name>
    <dbReference type="NCBI Taxonomy" id="6669"/>
    <lineage>
        <taxon>Eukaryota</taxon>
        <taxon>Metazoa</taxon>
        <taxon>Ecdysozoa</taxon>
        <taxon>Arthropoda</taxon>
        <taxon>Crustacea</taxon>
        <taxon>Branchiopoda</taxon>
        <taxon>Diplostraca</taxon>
        <taxon>Cladocera</taxon>
        <taxon>Anomopoda</taxon>
        <taxon>Daphniidae</taxon>
        <taxon>Daphnia</taxon>
    </lineage>
</organism>
<dbReference type="EMBL" id="GL732589">
    <property type="protein sequence ID" value="EFX73661.1"/>
    <property type="molecule type" value="Genomic_DNA"/>
</dbReference>
<dbReference type="Proteomes" id="UP000000305">
    <property type="component" value="Unassembled WGS sequence"/>
</dbReference>
<accession>E9H3P5</accession>
<name>E9H3P5_DAPPU</name>
<dbReference type="AlphaFoldDB" id="E9H3P5"/>
<reference evidence="1 2" key="1">
    <citation type="journal article" date="2011" name="Science">
        <title>The ecoresponsive genome of Daphnia pulex.</title>
        <authorList>
            <person name="Colbourne J.K."/>
            <person name="Pfrender M.E."/>
            <person name="Gilbert D."/>
            <person name="Thomas W.K."/>
            <person name="Tucker A."/>
            <person name="Oakley T.H."/>
            <person name="Tokishita S."/>
            <person name="Aerts A."/>
            <person name="Arnold G.J."/>
            <person name="Basu M.K."/>
            <person name="Bauer D.J."/>
            <person name="Caceres C.E."/>
            <person name="Carmel L."/>
            <person name="Casola C."/>
            <person name="Choi J.H."/>
            <person name="Detter J.C."/>
            <person name="Dong Q."/>
            <person name="Dusheyko S."/>
            <person name="Eads B.D."/>
            <person name="Frohlich T."/>
            <person name="Geiler-Samerotte K.A."/>
            <person name="Gerlach D."/>
            <person name="Hatcher P."/>
            <person name="Jogdeo S."/>
            <person name="Krijgsveld J."/>
            <person name="Kriventseva E.V."/>
            <person name="Kultz D."/>
            <person name="Laforsch C."/>
            <person name="Lindquist E."/>
            <person name="Lopez J."/>
            <person name="Manak J.R."/>
            <person name="Muller J."/>
            <person name="Pangilinan J."/>
            <person name="Patwardhan R.P."/>
            <person name="Pitluck S."/>
            <person name="Pritham E.J."/>
            <person name="Rechtsteiner A."/>
            <person name="Rho M."/>
            <person name="Rogozin I.B."/>
            <person name="Sakarya O."/>
            <person name="Salamov A."/>
            <person name="Schaack S."/>
            <person name="Shapiro H."/>
            <person name="Shiga Y."/>
            <person name="Skalitzky C."/>
            <person name="Smith Z."/>
            <person name="Souvorov A."/>
            <person name="Sung W."/>
            <person name="Tang Z."/>
            <person name="Tsuchiya D."/>
            <person name="Tu H."/>
            <person name="Vos H."/>
            <person name="Wang M."/>
            <person name="Wolf Y.I."/>
            <person name="Yamagata H."/>
            <person name="Yamada T."/>
            <person name="Ye Y."/>
            <person name="Shaw J.R."/>
            <person name="Andrews J."/>
            <person name="Crease T.J."/>
            <person name="Tang H."/>
            <person name="Lucas S.M."/>
            <person name="Robertson H.M."/>
            <person name="Bork P."/>
            <person name="Koonin E.V."/>
            <person name="Zdobnov E.M."/>
            <person name="Grigoriev I.V."/>
            <person name="Lynch M."/>
            <person name="Boore J.L."/>
        </authorList>
    </citation>
    <scope>NUCLEOTIDE SEQUENCE [LARGE SCALE GENOMIC DNA]</scope>
</reference>
<keyword evidence="2" id="KW-1185">Reference proteome</keyword>
<dbReference type="KEGG" id="dpx:DAPPUDRAFT_109640"/>
<evidence type="ECO:0000313" key="2">
    <source>
        <dbReference type="Proteomes" id="UP000000305"/>
    </source>
</evidence>
<dbReference type="InParanoid" id="E9H3P5"/>
<dbReference type="HOGENOM" id="CLU_1706050_0_0_1"/>
<gene>
    <name evidence="1" type="ORF">DAPPUDRAFT_109640</name>
</gene>
<sequence>MGQYKTDVADQPQTSTPGRHAFRCAHHSSRFQLNGCTPWLPGTSSQLSSTWKLRIGSLSKLSLFTVDKLIVCFCVPIPWHFPMELGNIEVELIEPESTHPCSGVAGCQLKTLSYAVDSSRSTVDGPETGGFVNVKVSDISVGLNRNAIKSNEYF</sequence>
<proteinExistence type="predicted"/>
<protein>
    <submittedName>
        <fullName evidence="1">Uncharacterized protein</fullName>
    </submittedName>
</protein>